<protein>
    <submittedName>
        <fullName evidence="1">Uncharacterized protein</fullName>
    </submittedName>
</protein>
<comment type="caution">
    <text evidence="1">The sequence shown here is derived from an EMBL/GenBank/DDBJ whole genome shotgun (WGS) entry which is preliminary data.</text>
</comment>
<accession>A0AAV7PT59</accession>
<evidence type="ECO:0000313" key="1">
    <source>
        <dbReference type="EMBL" id="KAJ1131235.1"/>
    </source>
</evidence>
<dbReference type="AlphaFoldDB" id="A0AAV7PT59"/>
<name>A0AAV7PT59_PLEWA</name>
<organism evidence="1 2">
    <name type="scientific">Pleurodeles waltl</name>
    <name type="common">Iberian ribbed newt</name>
    <dbReference type="NCBI Taxonomy" id="8319"/>
    <lineage>
        <taxon>Eukaryota</taxon>
        <taxon>Metazoa</taxon>
        <taxon>Chordata</taxon>
        <taxon>Craniata</taxon>
        <taxon>Vertebrata</taxon>
        <taxon>Euteleostomi</taxon>
        <taxon>Amphibia</taxon>
        <taxon>Batrachia</taxon>
        <taxon>Caudata</taxon>
        <taxon>Salamandroidea</taxon>
        <taxon>Salamandridae</taxon>
        <taxon>Pleurodelinae</taxon>
        <taxon>Pleurodeles</taxon>
    </lineage>
</organism>
<dbReference type="Proteomes" id="UP001066276">
    <property type="component" value="Chromosome 7"/>
</dbReference>
<keyword evidence="2" id="KW-1185">Reference proteome</keyword>
<reference evidence="1" key="1">
    <citation type="journal article" date="2022" name="bioRxiv">
        <title>Sequencing and chromosome-scale assembly of the giantPleurodeles waltlgenome.</title>
        <authorList>
            <person name="Brown T."/>
            <person name="Elewa A."/>
            <person name="Iarovenko S."/>
            <person name="Subramanian E."/>
            <person name="Araus A.J."/>
            <person name="Petzold A."/>
            <person name="Susuki M."/>
            <person name="Suzuki K.-i.T."/>
            <person name="Hayashi T."/>
            <person name="Toyoda A."/>
            <person name="Oliveira C."/>
            <person name="Osipova E."/>
            <person name="Leigh N.D."/>
            <person name="Simon A."/>
            <person name="Yun M.H."/>
        </authorList>
    </citation>
    <scope>NUCLEOTIDE SEQUENCE</scope>
    <source>
        <strain evidence="1">20211129_DDA</strain>
        <tissue evidence="1">Liver</tissue>
    </source>
</reference>
<gene>
    <name evidence="1" type="ORF">NDU88_009574</name>
</gene>
<dbReference type="EMBL" id="JANPWB010000011">
    <property type="protein sequence ID" value="KAJ1131235.1"/>
    <property type="molecule type" value="Genomic_DNA"/>
</dbReference>
<sequence length="105" mass="11470">MSISVLTFQRRQLLASLGVGWTLGRVVANKLILENLTMEPVFLSSHFGDELMSRYDLGQPMRIPSLDLEVCHCSEHGAAVVGRDIGVARAGAVTEVRFENQASQA</sequence>
<evidence type="ECO:0000313" key="2">
    <source>
        <dbReference type="Proteomes" id="UP001066276"/>
    </source>
</evidence>
<proteinExistence type="predicted"/>